<dbReference type="InterPro" id="IPR008024">
    <property type="entry name" value="YiaAB"/>
</dbReference>
<dbReference type="AlphaFoldDB" id="M4ZEZ1"/>
<dbReference type="Proteomes" id="UP000011841">
    <property type="component" value="Chromosome"/>
</dbReference>
<proteinExistence type="predicted"/>
<dbReference type="GO" id="GO:0005886">
    <property type="term" value="C:plasma membrane"/>
    <property type="evidence" value="ECO:0007669"/>
    <property type="project" value="TreeGrafter"/>
</dbReference>
<keyword evidence="1" id="KW-0472">Membrane</keyword>
<evidence type="ECO:0000256" key="1">
    <source>
        <dbReference type="SAM" id="Phobius"/>
    </source>
</evidence>
<feature type="domain" description="YiaAB two helix" evidence="2">
    <location>
        <begin position="12"/>
        <end position="64"/>
    </location>
</feature>
<dbReference type="GeneID" id="301820042"/>
<name>M4ZEZ1_9BRAD</name>
<dbReference type="PATRIC" id="fig|1245469.3.peg.6482"/>
<accession>M4ZEZ1</accession>
<dbReference type="Pfam" id="PF05360">
    <property type="entry name" value="YiaAB"/>
    <property type="match status" value="1"/>
</dbReference>
<dbReference type="EMBL" id="AP012603">
    <property type="protein sequence ID" value="BAM92324.1"/>
    <property type="molecule type" value="Genomic_DNA"/>
</dbReference>
<dbReference type="OrthoDB" id="163792at2"/>
<protein>
    <recommendedName>
        <fullName evidence="2">YiaAB two helix domain-containing protein</fullName>
    </recommendedName>
</protein>
<organism evidence="3 4">
    <name type="scientific">Bradyrhizobium oligotrophicum S58</name>
    <dbReference type="NCBI Taxonomy" id="1245469"/>
    <lineage>
        <taxon>Bacteria</taxon>
        <taxon>Pseudomonadati</taxon>
        <taxon>Pseudomonadota</taxon>
        <taxon>Alphaproteobacteria</taxon>
        <taxon>Hyphomicrobiales</taxon>
        <taxon>Nitrobacteraceae</taxon>
        <taxon>Bradyrhizobium</taxon>
    </lineage>
</organism>
<dbReference type="KEGG" id="aol:S58_63500"/>
<sequence>MNQNAQPHSSAFVTFSYASFGASAFLVALGVFFMPIDLWMKGYLTMGIVMLVQTCVTLTKTLRDRHESGKLVNRIEDARAERLLMEVSKAA</sequence>
<evidence type="ECO:0000313" key="4">
    <source>
        <dbReference type="Proteomes" id="UP000011841"/>
    </source>
</evidence>
<dbReference type="RefSeq" id="WP_015669405.1">
    <property type="nucleotide sequence ID" value="NC_020453.1"/>
</dbReference>
<dbReference type="PANTHER" id="PTHR37290">
    <property type="entry name" value="INNER MEMBRANE PROTEIN YIAA-RELATED"/>
    <property type="match status" value="1"/>
</dbReference>
<dbReference type="STRING" id="1245469.S58_63500"/>
<dbReference type="GO" id="GO:0006974">
    <property type="term" value="P:DNA damage response"/>
    <property type="evidence" value="ECO:0007669"/>
    <property type="project" value="TreeGrafter"/>
</dbReference>
<dbReference type="InterPro" id="IPR038972">
    <property type="entry name" value="YiaA-like"/>
</dbReference>
<dbReference type="eggNOG" id="COG4298">
    <property type="taxonomic scope" value="Bacteria"/>
</dbReference>
<keyword evidence="4" id="KW-1185">Reference proteome</keyword>
<gene>
    <name evidence="3" type="ORF">S58_63500</name>
</gene>
<dbReference type="PANTHER" id="PTHR37290:SF1">
    <property type="entry name" value="INNER MEMBRANE PROTEIN YIAA"/>
    <property type="match status" value="1"/>
</dbReference>
<keyword evidence="1" id="KW-0812">Transmembrane</keyword>
<feature type="transmembrane region" description="Helical" evidence="1">
    <location>
        <begin position="12"/>
        <end position="36"/>
    </location>
</feature>
<reference evidence="3 4" key="1">
    <citation type="journal article" date="2013" name="Appl. Environ. Microbiol.">
        <title>Genome analysis suggests that the soil oligotrophic bacterium Agromonas oligotrophica (Bradyrhizobium oligotrophicum) is a nitrogen-fixing symbiont of Aeschynomene indica.</title>
        <authorList>
            <person name="Okubo T."/>
            <person name="Fukushima S."/>
            <person name="Itakura M."/>
            <person name="Oshima K."/>
            <person name="Longtonglang A."/>
            <person name="Teaumroong N."/>
            <person name="Mitsui H."/>
            <person name="Hattori M."/>
            <person name="Hattori R."/>
            <person name="Hattori T."/>
            <person name="Minamisawa K."/>
        </authorList>
    </citation>
    <scope>NUCLEOTIDE SEQUENCE [LARGE SCALE GENOMIC DNA]</scope>
    <source>
        <strain evidence="3 4">S58</strain>
    </source>
</reference>
<evidence type="ECO:0000313" key="3">
    <source>
        <dbReference type="EMBL" id="BAM92324.1"/>
    </source>
</evidence>
<evidence type="ECO:0000259" key="2">
    <source>
        <dbReference type="Pfam" id="PF05360"/>
    </source>
</evidence>
<dbReference type="HOGENOM" id="CLU_172326_1_0_5"/>
<keyword evidence="1" id="KW-1133">Transmembrane helix</keyword>